<dbReference type="GO" id="GO:0005875">
    <property type="term" value="C:microtubule associated complex"/>
    <property type="evidence" value="ECO:0007669"/>
    <property type="project" value="TreeGrafter"/>
</dbReference>
<evidence type="ECO:0000313" key="11">
    <source>
        <dbReference type="Proteomes" id="UP000789342"/>
    </source>
</evidence>
<reference evidence="10" key="1">
    <citation type="submission" date="2021-06" db="EMBL/GenBank/DDBJ databases">
        <authorList>
            <person name="Kallberg Y."/>
            <person name="Tangrot J."/>
            <person name="Rosling A."/>
        </authorList>
    </citation>
    <scope>NUCLEOTIDE SEQUENCE</scope>
    <source>
        <strain evidence="10">CL551</strain>
    </source>
</reference>
<keyword evidence="3 6" id="KW-0547">Nucleotide-binding</keyword>
<evidence type="ECO:0000256" key="1">
    <source>
        <dbReference type="ARBA" id="ARBA00004496"/>
    </source>
</evidence>
<dbReference type="PROSITE" id="PS00411">
    <property type="entry name" value="KINESIN_MOTOR_1"/>
    <property type="match status" value="1"/>
</dbReference>
<keyword evidence="11" id="KW-1185">Reference proteome</keyword>
<evidence type="ECO:0000313" key="10">
    <source>
        <dbReference type="EMBL" id="CAG8533199.1"/>
    </source>
</evidence>
<dbReference type="CDD" id="cd01372">
    <property type="entry name" value="KISc_KIF4"/>
    <property type="match status" value="1"/>
</dbReference>
<feature type="coiled-coil region" evidence="7">
    <location>
        <begin position="1047"/>
        <end position="1179"/>
    </location>
</feature>
<feature type="compositionally biased region" description="Low complexity" evidence="8">
    <location>
        <begin position="1712"/>
        <end position="1722"/>
    </location>
</feature>
<feature type="region of interest" description="Disordered" evidence="8">
    <location>
        <begin position="251"/>
        <end position="286"/>
    </location>
</feature>
<dbReference type="Proteomes" id="UP000789342">
    <property type="component" value="Unassembled WGS sequence"/>
</dbReference>
<keyword evidence="6" id="KW-0505">Motor protein</keyword>
<feature type="coiled-coil region" evidence="7">
    <location>
        <begin position="1211"/>
        <end position="1238"/>
    </location>
</feature>
<gene>
    <name evidence="10" type="ORF">AMORRO_LOCUS4772</name>
</gene>
<feature type="binding site" evidence="6">
    <location>
        <begin position="112"/>
        <end position="119"/>
    </location>
    <ligand>
        <name>ATP</name>
        <dbReference type="ChEBI" id="CHEBI:30616"/>
    </ligand>
</feature>
<dbReference type="InterPro" id="IPR001752">
    <property type="entry name" value="Kinesin_motor_dom"/>
</dbReference>
<feature type="compositionally biased region" description="Pro residues" evidence="8">
    <location>
        <begin position="1741"/>
        <end position="1756"/>
    </location>
</feature>
<feature type="coiled-coil region" evidence="7">
    <location>
        <begin position="654"/>
        <end position="730"/>
    </location>
</feature>
<organism evidence="10 11">
    <name type="scientific">Acaulospora morrowiae</name>
    <dbReference type="NCBI Taxonomy" id="94023"/>
    <lineage>
        <taxon>Eukaryota</taxon>
        <taxon>Fungi</taxon>
        <taxon>Fungi incertae sedis</taxon>
        <taxon>Mucoromycota</taxon>
        <taxon>Glomeromycotina</taxon>
        <taxon>Glomeromycetes</taxon>
        <taxon>Diversisporales</taxon>
        <taxon>Acaulosporaceae</taxon>
        <taxon>Acaulospora</taxon>
    </lineage>
</organism>
<dbReference type="GO" id="GO:0051231">
    <property type="term" value="P:spindle elongation"/>
    <property type="evidence" value="ECO:0007669"/>
    <property type="project" value="TreeGrafter"/>
</dbReference>
<dbReference type="Gene3D" id="3.40.850.10">
    <property type="entry name" value="Kinesin motor domain"/>
    <property type="match status" value="1"/>
</dbReference>
<feature type="region of interest" description="Disordered" evidence="8">
    <location>
        <begin position="539"/>
        <end position="568"/>
    </location>
</feature>
<dbReference type="InterPro" id="IPR027640">
    <property type="entry name" value="Kinesin-like_fam"/>
</dbReference>
<dbReference type="GO" id="GO:0007018">
    <property type="term" value="P:microtubule-based movement"/>
    <property type="evidence" value="ECO:0007669"/>
    <property type="project" value="InterPro"/>
</dbReference>
<feature type="compositionally biased region" description="Polar residues" evidence="8">
    <location>
        <begin position="466"/>
        <end position="476"/>
    </location>
</feature>
<evidence type="ECO:0000256" key="5">
    <source>
        <dbReference type="ARBA" id="ARBA00023054"/>
    </source>
</evidence>
<comment type="similarity">
    <text evidence="6">Belongs to the TRAFAC class myosin-kinesin ATPase superfamily. Kinesin family.</text>
</comment>
<evidence type="ECO:0000256" key="8">
    <source>
        <dbReference type="SAM" id="MobiDB-lite"/>
    </source>
</evidence>
<keyword evidence="5 7" id="KW-0175">Coiled coil</keyword>
<feature type="coiled-coil region" evidence="7">
    <location>
        <begin position="1816"/>
        <end position="1857"/>
    </location>
</feature>
<evidence type="ECO:0000256" key="4">
    <source>
        <dbReference type="ARBA" id="ARBA00022840"/>
    </source>
</evidence>
<evidence type="ECO:0000256" key="3">
    <source>
        <dbReference type="ARBA" id="ARBA00022741"/>
    </source>
</evidence>
<feature type="compositionally biased region" description="Low complexity" evidence="8">
    <location>
        <begin position="450"/>
        <end position="465"/>
    </location>
</feature>
<dbReference type="InterPro" id="IPR036961">
    <property type="entry name" value="Kinesin_motor_dom_sf"/>
</dbReference>
<dbReference type="GO" id="GO:0005737">
    <property type="term" value="C:cytoplasm"/>
    <property type="evidence" value="ECO:0007669"/>
    <property type="project" value="UniProtKB-SubCell"/>
</dbReference>
<dbReference type="Gene3D" id="1.10.287.1490">
    <property type="match status" value="1"/>
</dbReference>
<keyword evidence="2" id="KW-0963">Cytoplasm</keyword>
<feature type="region of interest" description="Disordered" evidence="8">
    <location>
        <begin position="445"/>
        <end position="476"/>
    </location>
</feature>
<dbReference type="GO" id="GO:0007052">
    <property type="term" value="P:mitotic spindle organization"/>
    <property type="evidence" value="ECO:0007669"/>
    <property type="project" value="TreeGrafter"/>
</dbReference>
<dbReference type="PANTHER" id="PTHR47969">
    <property type="entry name" value="CHROMOSOME-ASSOCIATED KINESIN KIF4A-RELATED"/>
    <property type="match status" value="1"/>
</dbReference>
<dbReference type="PANTHER" id="PTHR47969:SF15">
    <property type="entry name" value="CHROMOSOME-ASSOCIATED KINESIN KIF4A-RELATED"/>
    <property type="match status" value="1"/>
</dbReference>
<dbReference type="Pfam" id="PF00225">
    <property type="entry name" value="Kinesin"/>
    <property type="match status" value="1"/>
</dbReference>
<protein>
    <submittedName>
        <fullName evidence="10">18758_t:CDS:1</fullName>
    </submittedName>
</protein>
<feature type="region of interest" description="Disordered" evidence="8">
    <location>
        <begin position="1685"/>
        <end position="1794"/>
    </location>
</feature>
<proteinExistence type="inferred from homology"/>
<dbReference type="PROSITE" id="PS50067">
    <property type="entry name" value="KINESIN_MOTOR_2"/>
    <property type="match status" value="1"/>
</dbReference>
<dbReference type="InterPro" id="IPR019821">
    <property type="entry name" value="Kinesin_motor_CS"/>
</dbReference>
<dbReference type="InterPro" id="IPR027417">
    <property type="entry name" value="P-loop_NTPase"/>
</dbReference>
<dbReference type="PRINTS" id="PR00380">
    <property type="entry name" value="KINESINHEAVY"/>
</dbReference>
<dbReference type="SMART" id="SM00129">
    <property type="entry name" value="KISc"/>
    <property type="match status" value="1"/>
</dbReference>
<dbReference type="OrthoDB" id="2434885at2759"/>
<feature type="compositionally biased region" description="Low complexity" evidence="8">
    <location>
        <begin position="1757"/>
        <end position="1766"/>
    </location>
</feature>
<evidence type="ECO:0000256" key="6">
    <source>
        <dbReference type="PROSITE-ProRule" id="PRU00283"/>
    </source>
</evidence>
<comment type="caution">
    <text evidence="10">The sequence shown here is derived from an EMBL/GenBank/DDBJ whole genome shotgun (WGS) entry which is preliminary data.</text>
</comment>
<feature type="coiled-coil region" evidence="7">
    <location>
        <begin position="1284"/>
        <end position="1683"/>
    </location>
</feature>
<keyword evidence="4 6" id="KW-0067">ATP-binding</keyword>
<feature type="compositionally biased region" description="Low complexity" evidence="8">
    <location>
        <begin position="1005"/>
        <end position="1024"/>
    </location>
</feature>
<feature type="region of interest" description="Disordered" evidence="8">
    <location>
        <begin position="936"/>
        <end position="967"/>
    </location>
</feature>
<evidence type="ECO:0000256" key="7">
    <source>
        <dbReference type="SAM" id="Coils"/>
    </source>
</evidence>
<evidence type="ECO:0000256" key="2">
    <source>
        <dbReference type="ARBA" id="ARBA00022490"/>
    </source>
</evidence>
<accession>A0A9N9FH45</accession>
<dbReference type="GO" id="GO:0003777">
    <property type="term" value="F:microtubule motor activity"/>
    <property type="evidence" value="ECO:0007669"/>
    <property type="project" value="InterPro"/>
</dbReference>
<dbReference type="GO" id="GO:0008017">
    <property type="term" value="F:microtubule binding"/>
    <property type="evidence" value="ECO:0007669"/>
    <property type="project" value="InterPro"/>
</dbReference>
<name>A0A9N9FH45_9GLOM</name>
<comment type="subcellular location">
    <subcellularLocation>
        <location evidence="1">Cytoplasm</location>
    </subcellularLocation>
</comment>
<evidence type="ECO:0000259" key="9">
    <source>
        <dbReference type="PROSITE" id="PS50067"/>
    </source>
</evidence>
<dbReference type="EMBL" id="CAJVPV010002693">
    <property type="protein sequence ID" value="CAG8533199.1"/>
    <property type="molecule type" value="Genomic_DNA"/>
</dbReference>
<feature type="region of interest" description="Disordered" evidence="8">
    <location>
        <begin position="1003"/>
        <end position="1034"/>
    </location>
</feature>
<sequence length="1929" mass="218061">MTNSKEDGTEKSSVQVGQYYQYEGRAVRIRPMTNGDAAALPTRFQRQVISVMPPNSVVVQSEKKLAFSYDHVFGPESSQQDIYDKAIVKLVDKFLEGDYLVSGYNVTVLAYGQTSSGKTHTMGTADNSSIPLESKGIIPRAMATLFNKTNEPRYRSNKFSIKVSFIEIYNEDLIDLLGDGDTRSQVTIREDLKGNILWSGLQEIKVNGVDELMSHLSRGSQNRQVGATQMNAQSSRSHAIFSVTMTQQKYVTSSNSSSPSPPPSKMAELAKSGLRPVSSTSRLNKQFDEGSGESIMVTSKFHFVDLAGSERLKRTSAVGDRAKEGISINSGLLALGNVISALGDPNKAKHTTHIPYRDSKLTRLLQDSLGGNAQTLMIACVSPSEYNLNETVNTLKYANRARNIKNSAVVNQEEAGWQDLEYVQSLVVKLRNEVKLLKSGGALTLATSNGSTSGRSSACGSSSSGRNTPTQLTTNNSLDHSSLLLAPNNANGVASHSLLKKPSIHLSASINGTSTQEPIVNDDDDDNFSQKFVQMSISNSNGIHRSAKVDDGDEASSSPPPVANDKSRFMLQNQSFQEVVEPVIEEYEKSISALESQLALSRAALAHADSLMSDRESRLEYAEQLNSDNLRLIDELKMKISELSNKDGIFMQHIKELESKIEMYEEEQKKDQEIIKELRECVKKLKEEEDRLRANEEHYRKQEEINEDRIKALESQLVESDQKILEFSKRVEKLEIRLKERGDLFLELEKKLMCGDGSDGEKDKKFLLNEILERENRIALLEERVNELVLGLDEIKRSKLHEDKASGPLELLKTEEDQGNTEGAEDLHTKLSELQQTHEKTVTEFSQIKSKYRECLGELQDIKMQLSQSKLNEARLMMNNNYNDSAEDLPSTPITPISPSSTLMLNSPTRFSPFVATIAPVRASLPATMRFDELSKDEDSEEYNSLKQEIHRKTQSLSGELRRRERDSAAVMDEGIINSTQKSVDTLEMKLAALQQELAIRSEFSSNSSTSDSSSDGNSDSMDGVQNDNSSNKESLMQDLKTQLEFLKDLKLKYERYEQLKRDVVEQEDLQKRIEDKEAEAEDYRKQLAEIKSQRDEMQVQIYDLQAQLTNKSSAEGELQTQELENTRAELEKIRINEQSALEKIRTLDEREAGLIRELENLRTIESEYKEKISLLESKISAQSDAGTYDNDQLQDLFKIRRELTLARESSDVYKQTINDLEIKLEKSNLEYLTLRNKVDLLKSRMKSQRSEIEFREIKDTETRQQMLISKELESLRSLDTYIQQQHESKISDLENEVRSLQQQKSDADINFNTVTYKLNAEIKELEFKILESQKESENLRSEIKLLQNMELEQKTIIKQLRSELNDSTNANHILEIELSSLKKSAEEQKDYVELLKEELKSVRSNDSTEGLTNLLSNAMKERDQDKQKIQDLSLELLLMKEKMRNIESTKLAEANLEINELKKKCAQLEGLAEEAKNELSELGKRNSEMTERLSVQLEKAQSEAKSNHDRVESLEEINRQLKAENELQLTANEELATQIKNIQADLENLVLVYAETTKKCELADLNASEQKLRISELERELDEVNKRNVMISASMDTTNSKLEGLTSANENLQQVNNDLKTKVNEAEEESALLSQEIETLKSELEKLEITNNSTIDELKGKISFLESEKGDLVEEKKKLEKRLLEEPSRRRRPSFGMASVAENEPSDRLRLSVSSQLSVSSDSKRARPNVSIVAANLAKTPPPNPPPNQPLPPTPGSATPTSGLPVLNSSKIPRSRPNSFVESPSTPSDISSEVQKLNRKIAKIESDNMSKSILIDSLEDELTKSEKTIESSNTLIETLKNEKSELMDQINYLRSRLDETTVEFEHEKSNVYEEKKVIESVLEEERRAKLELETRMEELMAKKRSFLHPLMKPFIHRTKSISRPENSS</sequence>
<dbReference type="SUPFAM" id="SSF52540">
    <property type="entry name" value="P-loop containing nucleoside triphosphate hydrolases"/>
    <property type="match status" value="1"/>
</dbReference>
<dbReference type="GO" id="GO:0005524">
    <property type="term" value="F:ATP binding"/>
    <property type="evidence" value="ECO:0007669"/>
    <property type="project" value="UniProtKB-UniRule"/>
</dbReference>
<feature type="compositionally biased region" description="Polar residues" evidence="8">
    <location>
        <begin position="1768"/>
        <end position="1794"/>
    </location>
</feature>
<feature type="domain" description="Kinesin motor" evidence="9">
    <location>
        <begin position="22"/>
        <end position="404"/>
    </location>
</feature>